<reference evidence="1" key="2">
    <citation type="journal article" date="2022" name="Res Sq">
        <title>Comparative Genomics Reveals Insights into the Divergent Evolution of Astigmatic Mites and Household Pest Adaptations.</title>
        <authorList>
            <person name="Xiong Q."/>
            <person name="Wan A.T.-Y."/>
            <person name="Liu X.-Y."/>
            <person name="Fung C.S.-H."/>
            <person name="Xiao X."/>
            <person name="Malainual N."/>
            <person name="Hou J."/>
            <person name="Wang L."/>
            <person name="Wang M."/>
            <person name="Yang K."/>
            <person name="Cui Y."/>
            <person name="Leung E."/>
            <person name="Nong W."/>
            <person name="Shin S.-K."/>
            <person name="Au S."/>
            <person name="Jeong K.Y."/>
            <person name="Chew F.T."/>
            <person name="Hui J."/>
            <person name="Leung T.F."/>
            <person name="Tungtrongchitr A."/>
            <person name="Zhong N."/>
            <person name="Liu Z."/>
            <person name="Tsui S."/>
        </authorList>
    </citation>
    <scope>NUCLEOTIDE SEQUENCE</scope>
    <source>
        <strain evidence="1">Derf</strain>
        <tissue evidence="1">Whole organism</tissue>
    </source>
</reference>
<organism evidence="1 2">
    <name type="scientific">Dermatophagoides farinae</name>
    <name type="common">American house dust mite</name>
    <dbReference type="NCBI Taxonomy" id="6954"/>
    <lineage>
        <taxon>Eukaryota</taxon>
        <taxon>Metazoa</taxon>
        <taxon>Ecdysozoa</taxon>
        <taxon>Arthropoda</taxon>
        <taxon>Chelicerata</taxon>
        <taxon>Arachnida</taxon>
        <taxon>Acari</taxon>
        <taxon>Acariformes</taxon>
        <taxon>Sarcoptiformes</taxon>
        <taxon>Astigmata</taxon>
        <taxon>Psoroptidia</taxon>
        <taxon>Analgoidea</taxon>
        <taxon>Pyroglyphidae</taxon>
        <taxon>Dermatophagoidinae</taxon>
        <taxon>Dermatophagoides</taxon>
    </lineage>
</organism>
<dbReference type="AlphaFoldDB" id="A0A922LAJ4"/>
<reference evidence="1" key="1">
    <citation type="submission" date="2013-05" db="EMBL/GenBank/DDBJ databases">
        <authorList>
            <person name="Yim A.K.Y."/>
            <person name="Chan T.F."/>
            <person name="Ji K.M."/>
            <person name="Liu X.Y."/>
            <person name="Zhou J.W."/>
            <person name="Li R.Q."/>
            <person name="Yang K.Y."/>
            <person name="Li J."/>
            <person name="Li M."/>
            <person name="Law P.T.W."/>
            <person name="Wu Y.L."/>
            <person name="Cai Z.L."/>
            <person name="Qin H."/>
            <person name="Bao Y."/>
            <person name="Leung R.K.K."/>
            <person name="Ng P.K.S."/>
            <person name="Zou J."/>
            <person name="Zhong X.J."/>
            <person name="Ran P.X."/>
            <person name="Zhong N.S."/>
            <person name="Liu Z.G."/>
            <person name="Tsui S.K.W."/>
        </authorList>
    </citation>
    <scope>NUCLEOTIDE SEQUENCE</scope>
    <source>
        <strain evidence="1">Derf</strain>
        <tissue evidence="1">Whole organism</tissue>
    </source>
</reference>
<gene>
    <name evidence="1" type="ORF">DERF_004826</name>
</gene>
<comment type="caution">
    <text evidence="1">The sequence shown here is derived from an EMBL/GenBank/DDBJ whole genome shotgun (WGS) entry which is preliminary data.</text>
</comment>
<accession>A0A922LAJ4</accession>
<sequence length="60" mass="6893">MIIIAMKMTVKTPDGCNILHFLNTCHMLDIDYPNPLIINLIIFPFSRNDLDPIFSLFANL</sequence>
<dbReference type="EMBL" id="ASGP02000002">
    <property type="protein sequence ID" value="KAH9521155.1"/>
    <property type="molecule type" value="Genomic_DNA"/>
</dbReference>
<dbReference type="Proteomes" id="UP000790347">
    <property type="component" value="Unassembled WGS sequence"/>
</dbReference>
<keyword evidence="2" id="KW-1185">Reference proteome</keyword>
<proteinExistence type="predicted"/>
<evidence type="ECO:0000313" key="1">
    <source>
        <dbReference type="EMBL" id="KAH9521155.1"/>
    </source>
</evidence>
<protein>
    <submittedName>
        <fullName evidence="1">Uncharacterized protein</fullName>
    </submittedName>
</protein>
<name>A0A922LAJ4_DERFA</name>
<evidence type="ECO:0000313" key="2">
    <source>
        <dbReference type="Proteomes" id="UP000790347"/>
    </source>
</evidence>